<evidence type="ECO:0000313" key="3">
    <source>
        <dbReference type="EMBL" id="OOK82975.1"/>
    </source>
</evidence>
<name>A0A1V3WG48_MYCKA</name>
<dbReference type="Gene3D" id="3.90.1150.10">
    <property type="entry name" value="Aspartate Aminotransferase, domain 1"/>
    <property type="match status" value="1"/>
</dbReference>
<evidence type="ECO:0000256" key="1">
    <source>
        <dbReference type="SAM" id="MobiDB-lite"/>
    </source>
</evidence>
<comment type="caution">
    <text evidence="2">The sequence shown here is derived from an EMBL/GenBank/DDBJ whole genome shotgun (WGS) entry which is preliminary data.</text>
</comment>
<dbReference type="AlphaFoldDB" id="A0A1V3WG48"/>
<sequence length="66" mass="6733">MASLEQTRHLVTEIPGPASLELNKRRVAAVSSGVGVMLPVFVVRAGGGSSRMPTGTGSSTWVPGSP</sequence>
<evidence type="ECO:0000313" key="4">
    <source>
        <dbReference type="Proteomes" id="UP000188532"/>
    </source>
</evidence>
<dbReference type="EC" id="2.6.1.19" evidence="2"/>
<dbReference type="GO" id="GO:0034386">
    <property type="term" value="F:4-aminobutyrate:2-oxoglutarate transaminase activity"/>
    <property type="evidence" value="ECO:0007669"/>
    <property type="project" value="UniProtKB-EC"/>
</dbReference>
<reference evidence="4 5" key="1">
    <citation type="submission" date="2017-02" db="EMBL/GenBank/DDBJ databases">
        <title>Complete genome sequences of Mycobacterium kansasii strains isolated from rhesus macaques.</title>
        <authorList>
            <person name="Panda A."/>
            <person name="Nagaraj S."/>
            <person name="Zhao X."/>
            <person name="Tettelin H."/>
            <person name="Detolla L.J."/>
        </authorList>
    </citation>
    <scope>NUCLEOTIDE SEQUENCE [LARGE SCALE GENOMIC DNA]</scope>
    <source>
        <strain evidence="2 4">11-3469</strain>
        <strain evidence="3 5">11-3813</strain>
    </source>
</reference>
<protein>
    <submittedName>
        <fullName evidence="2">4-aminobutyrate transaminase domain protein</fullName>
        <ecNumber evidence="2">2.6.1.19</ecNumber>
    </submittedName>
</protein>
<keyword evidence="2" id="KW-0032">Aminotransferase</keyword>
<feature type="compositionally biased region" description="Polar residues" evidence="1">
    <location>
        <begin position="51"/>
        <end position="66"/>
    </location>
</feature>
<dbReference type="EMBL" id="MVBN01000010">
    <property type="protein sequence ID" value="OOK65953.1"/>
    <property type="molecule type" value="Genomic_DNA"/>
</dbReference>
<organism evidence="2 4">
    <name type="scientific">Mycobacterium kansasii</name>
    <dbReference type="NCBI Taxonomy" id="1768"/>
    <lineage>
        <taxon>Bacteria</taxon>
        <taxon>Bacillati</taxon>
        <taxon>Actinomycetota</taxon>
        <taxon>Actinomycetes</taxon>
        <taxon>Mycobacteriales</taxon>
        <taxon>Mycobacteriaceae</taxon>
        <taxon>Mycobacterium</taxon>
    </lineage>
</organism>
<dbReference type="Proteomes" id="UP000188532">
    <property type="component" value="Unassembled WGS sequence"/>
</dbReference>
<feature type="region of interest" description="Disordered" evidence="1">
    <location>
        <begin position="47"/>
        <end position="66"/>
    </location>
</feature>
<evidence type="ECO:0000313" key="2">
    <source>
        <dbReference type="EMBL" id="OOK65953.1"/>
    </source>
</evidence>
<evidence type="ECO:0000313" key="5">
    <source>
        <dbReference type="Proteomes" id="UP000189229"/>
    </source>
</evidence>
<proteinExistence type="predicted"/>
<gene>
    <name evidence="2" type="ORF">BZL29_7546</name>
    <name evidence="3" type="ORF">BZL30_0042</name>
</gene>
<dbReference type="EMBL" id="MVBM01000001">
    <property type="protein sequence ID" value="OOK82975.1"/>
    <property type="molecule type" value="Genomic_DNA"/>
</dbReference>
<dbReference type="InterPro" id="IPR015422">
    <property type="entry name" value="PyrdxlP-dep_Trfase_small"/>
</dbReference>
<keyword evidence="2" id="KW-0808">Transferase</keyword>
<dbReference type="Proteomes" id="UP000189229">
    <property type="component" value="Unassembled WGS sequence"/>
</dbReference>
<accession>A0A1V3WG48</accession>